<feature type="signal peptide" evidence="2">
    <location>
        <begin position="1"/>
        <end position="19"/>
    </location>
</feature>
<feature type="region of interest" description="Disordered" evidence="1">
    <location>
        <begin position="84"/>
        <end position="115"/>
    </location>
</feature>
<keyword evidence="4" id="KW-1185">Reference proteome</keyword>
<dbReference type="Proteomes" id="UP001331761">
    <property type="component" value="Unassembled WGS sequence"/>
</dbReference>
<keyword evidence="2" id="KW-0732">Signal</keyword>
<reference evidence="3 4" key="1">
    <citation type="submission" date="2019-10" db="EMBL/GenBank/DDBJ databases">
        <title>Assembly and Annotation for the nematode Trichostrongylus colubriformis.</title>
        <authorList>
            <person name="Martin J."/>
        </authorList>
    </citation>
    <scope>NUCLEOTIDE SEQUENCE [LARGE SCALE GENOMIC DNA]</scope>
    <source>
        <strain evidence="3">G859</strain>
        <tissue evidence="3">Whole worm</tissue>
    </source>
</reference>
<feature type="compositionally biased region" description="Low complexity" evidence="1">
    <location>
        <begin position="90"/>
        <end position="104"/>
    </location>
</feature>
<accession>A0AAN8FNQ3</accession>
<evidence type="ECO:0000313" key="4">
    <source>
        <dbReference type="Proteomes" id="UP001331761"/>
    </source>
</evidence>
<protein>
    <recommendedName>
        <fullName evidence="5">Secreted protein</fullName>
    </recommendedName>
</protein>
<evidence type="ECO:0000256" key="2">
    <source>
        <dbReference type="SAM" id="SignalP"/>
    </source>
</evidence>
<dbReference type="AlphaFoldDB" id="A0AAN8FNQ3"/>
<gene>
    <name evidence="3" type="ORF">GCK32_010244</name>
</gene>
<proteinExistence type="predicted"/>
<feature type="chain" id="PRO_5042900976" description="Secreted protein" evidence="2">
    <location>
        <begin position="20"/>
        <end position="115"/>
    </location>
</feature>
<evidence type="ECO:0000256" key="1">
    <source>
        <dbReference type="SAM" id="MobiDB-lite"/>
    </source>
</evidence>
<comment type="caution">
    <text evidence="3">The sequence shown here is derived from an EMBL/GenBank/DDBJ whole genome shotgun (WGS) entry which is preliminary data.</text>
</comment>
<sequence>MRWLILVCLAVLCSVQVQAGIARRDYRMRHIFLKSRSCREEDGAEYCSLRYSLPANCIPKEHDIVCMERVRTGEGGFTTLSKRRLRKGSRISQSSKKIQSSKKGSPPKKSDKKAG</sequence>
<evidence type="ECO:0000313" key="3">
    <source>
        <dbReference type="EMBL" id="KAK5979535.1"/>
    </source>
</evidence>
<name>A0AAN8FNQ3_TRICO</name>
<evidence type="ECO:0008006" key="5">
    <source>
        <dbReference type="Google" id="ProtNLM"/>
    </source>
</evidence>
<dbReference type="EMBL" id="WIXE01008273">
    <property type="protein sequence ID" value="KAK5979535.1"/>
    <property type="molecule type" value="Genomic_DNA"/>
</dbReference>
<organism evidence="3 4">
    <name type="scientific">Trichostrongylus colubriformis</name>
    <name type="common">Black scour worm</name>
    <dbReference type="NCBI Taxonomy" id="6319"/>
    <lineage>
        <taxon>Eukaryota</taxon>
        <taxon>Metazoa</taxon>
        <taxon>Ecdysozoa</taxon>
        <taxon>Nematoda</taxon>
        <taxon>Chromadorea</taxon>
        <taxon>Rhabditida</taxon>
        <taxon>Rhabditina</taxon>
        <taxon>Rhabditomorpha</taxon>
        <taxon>Strongyloidea</taxon>
        <taxon>Trichostrongylidae</taxon>
        <taxon>Trichostrongylus</taxon>
    </lineage>
</organism>